<evidence type="ECO:0000313" key="2">
    <source>
        <dbReference type="Ensembl" id="ENSSFOP00015042853.1"/>
    </source>
</evidence>
<evidence type="ECO:0000256" key="1">
    <source>
        <dbReference type="SAM" id="SignalP"/>
    </source>
</evidence>
<protein>
    <recommendedName>
        <fullName evidence="4">Beta-defensin</fullName>
    </recommendedName>
</protein>
<name>A0A8C9SZK8_SCLFO</name>
<feature type="chain" id="PRO_5040824388" description="Beta-defensin" evidence="1">
    <location>
        <begin position="27"/>
        <end position="66"/>
    </location>
</feature>
<dbReference type="GeneTree" id="ENSGT00960000187097"/>
<reference evidence="2" key="2">
    <citation type="submission" date="2025-08" db="UniProtKB">
        <authorList>
            <consortium name="Ensembl"/>
        </authorList>
    </citation>
    <scope>IDENTIFICATION</scope>
</reference>
<evidence type="ECO:0000313" key="3">
    <source>
        <dbReference type="Proteomes" id="UP000694397"/>
    </source>
</evidence>
<evidence type="ECO:0008006" key="4">
    <source>
        <dbReference type="Google" id="ProtNLM"/>
    </source>
</evidence>
<proteinExistence type="predicted"/>
<reference evidence="2 3" key="1">
    <citation type="submission" date="2019-04" db="EMBL/GenBank/DDBJ databases">
        <authorList>
            <consortium name="Wellcome Sanger Institute Data Sharing"/>
        </authorList>
    </citation>
    <scope>NUCLEOTIDE SEQUENCE [LARGE SCALE GENOMIC DNA]</scope>
</reference>
<organism evidence="2 3">
    <name type="scientific">Scleropages formosus</name>
    <name type="common">Asian bonytongue</name>
    <name type="synonym">Osteoglossum formosum</name>
    <dbReference type="NCBI Taxonomy" id="113540"/>
    <lineage>
        <taxon>Eukaryota</taxon>
        <taxon>Metazoa</taxon>
        <taxon>Chordata</taxon>
        <taxon>Craniata</taxon>
        <taxon>Vertebrata</taxon>
        <taxon>Euteleostomi</taxon>
        <taxon>Actinopterygii</taxon>
        <taxon>Neopterygii</taxon>
        <taxon>Teleostei</taxon>
        <taxon>Osteoglossocephala</taxon>
        <taxon>Osteoglossomorpha</taxon>
        <taxon>Osteoglossiformes</taxon>
        <taxon>Osteoglossidae</taxon>
        <taxon>Scleropages</taxon>
    </lineage>
</organism>
<dbReference type="AlphaFoldDB" id="A0A8C9SZK8"/>
<keyword evidence="1" id="KW-0732">Signal</keyword>
<keyword evidence="3" id="KW-1185">Reference proteome</keyword>
<accession>A0A8C9SZK8</accession>
<sequence length="66" mass="7354">MSLQRALILMLLLFFIFISEMKESTAFPWGCSNYSGVCRPICLPAELTFGPFGCDKGFVCCVSHIL</sequence>
<dbReference type="Proteomes" id="UP000694397">
    <property type="component" value="Chromosome 10"/>
</dbReference>
<dbReference type="Ensembl" id="ENSSFOT00015064464.1">
    <property type="protein sequence ID" value="ENSSFOP00015042853.1"/>
    <property type="gene ID" value="ENSSFOG00015024659.1"/>
</dbReference>
<feature type="signal peptide" evidence="1">
    <location>
        <begin position="1"/>
        <end position="26"/>
    </location>
</feature>
<reference evidence="2" key="3">
    <citation type="submission" date="2025-09" db="UniProtKB">
        <authorList>
            <consortium name="Ensembl"/>
        </authorList>
    </citation>
    <scope>IDENTIFICATION</scope>
</reference>
<dbReference type="OrthoDB" id="8776723at2759"/>